<evidence type="ECO:0000313" key="2">
    <source>
        <dbReference type="EMBL" id="MBZ4039287.1"/>
    </source>
</evidence>
<proteinExistence type="predicted"/>
<dbReference type="InterPro" id="IPR032676">
    <property type="entry name" value="YkuD_2"/>
</dbReference>
<dbReference type="PANTHER" id="PTHR38477:SF1">
    <property type="entry name" value="MUREIN L,D-TRANSPEPTIDASE CATALYTIC DOMAIN FAMILY PROTEIN"/>
    <property type="match status" value="1"/>
</dbReference>
<gene>
    <name evidence="2" type="ORF">K6753_07045</name>
</gene>
<dbReference type="PANTHER" id="PTHR38477">
    <property type="entry name" value="HYPOTHETICAL EXPORTED PROTEIN"/>
    <property type="match status" value="1"/>
</dbReference>
<evidence type="ECO:0000256" key="1">
    <source>
        <dbReference type="SAM" id="SignalP"/>
    </source>
</evidence>
<keyword evidence="1" id="KW-0732">Signal</keyword>
<feature type="signal peptide" evidence="1">
    <location>
        <begin position="1"/>
        <end position="37"/>
    </location>
</feature>
<reference evidence="2 3" key="1">
    <citation type="submission" date="2021-09" db="EMBL/GenBank/DDBJ databases">
        <title>Lysobacter sp. 13A isolated from the river sediment.</title>
        <authorList>
            <person name="Liu H."/>
            <person name="Li S."/>
            <person name="Mao S."/>
        </authorList>
    </citation>
    <scope>NUCLEOTIDE SEQUENCE [LARGE SCALE GENOMIC DNA]</scope>
    <source>
        <strain evidence="2 3">13A</strain>
    </source>
</reference>
<dbReference type="Proteomes" id="UP001430954">
    <property type="component" value="Unassembled WGS sequence"/>
</dbReference>
<keyword evidence="3" id="KW-1185">Reference proteome</keyword>
<protein>
    <submittedName>
        <fullName evidence="2">Murein L,D-transpeptidase catalytic domain family protein</fullName>
    </submittedName>
</protein>
<comment type="caution">
    <text evidence="2">The sequence shown here is derived from an EMBL/GenBank/DDBJ whole genome shotgun (WGS) entry which is preliminary data.</text>
</comment>
<sequence>MTASASAQSATPVATTTASAGSAAIAAPMLAALMAQAPTVDAEALGLALKARNCAVASGQARPEANLTLIDYSRPSTEPRMWVFDLNDQRVLYTEHVAHGRNTGHNMATSFSNVEGSYQSSLGLFATAESYVGSNGYSMRMDGLEPGINDAARARAIVIHGAPYVNPEQAQRQGRLGRSLGCPALRQAVSREVIDTIKDGHLVFAYYPDQKWLASSRFLDCPSNQLAAVESTTRG</sequence>
<dbReference type="RefSeq" id="WP_425492075.1">
    <property type="nucleotide sequence ID" value="NZ_JAINZW010000002.1"/>
</dbReference>
<accession>A0ABS7T5Z6</accession>
<evidence type="ECO:0000313" key="3">
    <source>
        <dbReference type="Proteomes" id="UP001430954"/>
    </source>
</evidence>
<feature type="chain" id="PRO_5045129326" evidence="1">
    <location>
        <begin position="38"/>
        <end position="235"/>
    </location>
</feature>
<dbReference type="EMBL" id="JAINZW010000002">
    <property type="protein sequence ID" value="MBZ4039287.1"/>
    <property type="molecule type" value="Genomic_DNA"/>
</dbReference>
<name>A0ABS7T5Z6_9GAMM</name>
<dbReference type="Pfam" id="PF13645">
    <property type="entry name" value="YkuD_2"/>
    <property type="match status" value="1"/>
</dbReference>
<organism evidence="2 3">
    <name type="scientific">Novilysobacter selenitireducens</name>
    <dbReference type="NCBI Taxonomy" id="2872639"/>
    <lineage>
        <taxon>Bacteria</taxon>
        <taxon>Pseudomonadati</taxon>
        <taxon>Pseudomonadota</taxon>
        <taxon>Gammaproteobacteria</taxon>
        <taxon>Lysobacterales</taxon>
        <taxon>Lysobacteraceae</taxon>
        <taxon>Novilysobacter</taxon>
    </lineage>
</organism>